<keyword evidence="2" id="KW-0472">Membrane</keyword>
<keyword evidence="3" id="KW-0378">Hydrolase</keyword>
<dbReference type="AlphaFoldDB" id="A0AA37XFE6"/>
<sequence length="273" mass="29620">MDALDGLPALAPGGTRPACAFFDVDNTIVRGASGFHLAKELYRRRFFRRRDIAWFAWQAAQFFLRGESRERVAAIRSRALGVIRGRTEAEIVDVGEEVYEQVLDSRIFPGARALIRAHLDLGHEVWLVTATPREIGDLMARRLGATGAVATVAQTVDGVYTGELVGDLMHGSRKAEAVRQLAERAGADLADCAAYGDSANDLEMLGTVGHPCAINPDPHLRLHALESDWPVRDFRRRRPGLAQGAVVAGAGAGLWGAVVLLRRLLRHASSGTP</sequence>
<organism evidence="3 4">
    <name type="scientific">Litorihabitans aurantiacus</name>
    <dbReference type="NCBI Taxonomy" id="1930061"/>
    <lineage>
        <taxon>Bacteria</taxon>
        <taxon>Bacillati</taxon>
        <taxon>Actinomycetota</taxon>
        <taxon>Actinomycetes</taxon>
        <taxon>Micrococcales</taxon>
        <taxon>Beutenbergiaceae</taxon>
        <taxon>Litorihabitans</taxon>
    </lineage>
</organism>
<evidence type="ECO:0000313" key="4">
    <source>
        <dbReference type="Proteomes" id="UP001157161"/>
    </source>
</evidence>
<dbReference type="CDD" id="cd02612">
    <property type="entry name" value="HAD_PGPPase"/>
    <property type="match status" value="1"/>
</dbReference>
<dbReference type="Gene3D" id="3.40.50.1000">
    <property type="entry name" value="HAD superfamily/HAD-like"/>
    <property type="match status" value="1"/>
</dbReference>
<keyword evidence="2" id="KW-0812">Transmembrane</keyword>
<dbReference type="Proteomes" id="UP001157161">
    <property type="component" value="Unassembled WGS sequence"/>
</dbReference>
<dbReference type="NCBIfam" id="TIGR01490">
    <property type="entry name" value="HAD-SF-IB-hyp1"/>
    <property type="match status" value="1"/>
</dbReference>
<dbReference type="InterPro" id="IPR036412">
    <property type="entry name" value="HAD-like_sf"/>
</dbReference>
<dbReference type="InterPro" id="IPR023214">
    <property type="entry name" value="HAD_sf"/>
</dbReference>
<comment type="similarity">
    <text evidence="1">Belongs to the HAD-like hydrolase superfamily. SerB family.</text>
</comment>
<evidence type="ECO:0000256" key="2">
    <source>
        <dbReference type="SAM" id="Phobius"/>
    </source>
</evidence>
<comment type="caution">
    <text evidence="3">The sequence shown here is derived from an EMBL/GenBank/DDBJ whole genome shotgun (WGS) entry which is preliminary data.</text>
</comment>
<reference evidence="3" key="2">
    <citation type="submission" date="2023-02" db="EMBL/GenBank/DDBJ databases">
        <authorList>
            <person name="Sun Q."/>
            <person name="Mori K."/>
        </authorList>
    </citation>
    <scope>NUCLEOTIDE SEQUENCE</scope>
    <source>
        <strain evidence="3">NBRC 112290</strain>
    </source>
</reference>
<dbReference type="InterPro" id="IPR006385">
    <property type="entry name" value="HAD_hydro_SerB1"/>
</dbReference>
<dbReference type="Pfam" id="PF12710">
    <property type="entry name" value="HAD"/>
    <property type="match status" value="1"/>
</dbReference>
<accession>A0AA37XFE6</accession>
<dbReference type="PANTHER" id="PTHR43344">
    <property type="entry name" value="PHOSPHOSERINE PHOSPHATASE"/>
    <property type="match status" value="1"/>
</dbReference>
<evidence type="ECO:0000313" key="3">
    <source>
        <dbReference type="EMBL" id="GMA32413.1"/>
    </source>
</evidence>
<feature type="transmembrane region" description="Helical" evidence="2">
    <location>
        <begin position="240"/>
        <end position="261"/>
    </location>
</feature>
<gene>
    <name evidence="3" type="ORF">GCM10025875_24050</name>
</gene>
<dbReference type="Gene3D" id="1.20.1440.100">
    <property type="entry name" value="SG protein - dephosphorylation function"/>
    <property type="match status" value="1"/>
</dbReference>
<dbReference type="EMBL" id="BSUM01000001">
    <property type="protein sequence ID" value="GMA32413.1"/>
    <property type="molecule type" value="Genomic_DNA"/>
</dbReference>
<keyword evidence="4" id="KW-1185">Reference proteome</keyword>
<dbReference type="NCBIfam" id="TIGR01488">
    <property type="entry name" value="HAD-SF-IB"/>
    <property type="match status" value="1"/>
</dbReference>
<dbReference type="InterPro" id="IPR050582">
    <property type="entry name" value="HAD-like_SerB"/>
</dbReference>
<name>A0AA37XFE6_9MICO</name>
<dbReference type="RefSeq" id="WP_284251112.1">
    <property type="nucleotide sequence ID" value="NZ_BSUM01000001.1"/>
</dbReference>
<reference evidence="3" key="1">
    <citation type="journal article" date="2014" name="Int. J. Syst. Evol. Microbiol.">
        <title>Complete genome sequence of Corynebacterium casei LMG S-19264T (=DSM 44701T), isolated from a smear-ripened cheese.</title>
        <authorList>
            <consortium name="US DOE Joint Genome Institute (JGI-PGF)"/>
            <person name="Walter F."/>
            <person name="Albersmeier A."/>
            <person name="Kalinowski J."/>
            <person name="Ruckert C."/>
        </authorList>
    </citation>
    <scope>NUCLEOTIDE SEQUENCE</scope>
    <source>
        <strain evidence="3">NBRC 112290</strain>
    </source>
</reference>
<dbReference type="SUPFAM" id="SSF56784">
    <property type="entry name" value="HAD-like"/>
    <property type="match status" value="1"/>
</dbReference>
<evidence type="ECO:0000256" key="1">
    <source>
        <dbReference type="ARBA" id="ARBA00009184"/>
    </source>
</evidence>
<protein>
    <submittedName>
        <fullName evidence="3">Hydrolase</fullName>
    </submittedName>
</protein>
<keyword evidence="2" id="KW-1133">Transmembrane helix</keyword>
<proteinExistence type="inferred from homology"/>
<dbReference type="GO" id="GO:0016787">
    <property type="term" value="F:hydrolase activity"/>
    <property type="evidence" value="ECO:0007669"/>
    <property type="project" value="UniProtKB-KW"/>
</dbReference>
<dbReference type="PANTHER" id="PTHR43344:SF15">
    <property type="entry name" value="PHOSPHOSERINE PHOSPHATASE SERB1"/>
    <property type="match status" value="1"/>
</dbReference>